<dbReference type="Proteomes" id="UP001190002">
    <property type="component" value="Unassembled WGS sequence"/>
</dbReference>
<dbReference type="InterPro" id="IPR059106">
    <property type="entry name" value="WHD_MalT"/>
</dbReference>
<organism evidence="2 3">
    <name type="scientific">Ralstonia mannitolilytica</name>
    <dbReference type="NCBI Taxonomy" id="105219"/>
    <lineage>
        <taxon>Bacteria</taxon>
        <taxon>Pseudomonadati</taxon>
        <taxon>Pseudomonadota</taxon>
        <taxon>Betaproteobacteria</taxon>
        <taxon>Burkholderiales</taxon>
        <taxon>Burkholderiaceae</taxon>
        <taxon>Ralstonia</taxon>
    </lineage>
</organism>
<name>A0AAD2AU60_9RALS</name>
<dbReference type="PANTHER" id="PTHR35807">
    <property type="entry name" value="TRANSCRIPTIONAL REGULATOR REDD-RELATED"/>
    <property type="match status" value="1"/>
</dbReference>
<dbReference type="Pfam" id="PF03704">
    <property type="entry name" value="BTAD"/>
    <property type="match status" value="1"/>
</dbReference>
<reference evidence="2" key="1">
    <citation type="submission" date="2023-07" db="EMBL/GenBank/DDBJ databases">
        <authorList>
            <person name="Peeters C."/>
        </authorList>
    </citation>
    <scope>NUCLEOTIDE SEQUENCE</scope>
    <source>
        <strain evidence="2">R-77591</strain>
    </source>
</reference>
<dbReference type="InterPro" id="IPR051677">
    <property type="entry name" value="AfsR-DnrI-RedD_regulator"/>
</dbReference>
<evidence type="ECO:0000313" key="3">
    <source>
        <dbReference type="Proteomes" id="UP001190002"/>
    </source>
</evidence>
<dbReference type="RefSeq" id="WP_104564837.1">
    <property type="nucleotide sequence ID" value="NZ_CATVXE010000015.1"/>
</dbReference>
<dbReference type="InterPro" id="IPR005158">
    <property type="entry name" value="BTAD"/>
</dbReference>
<dbReference type="InterPro" id="IPR027417">
    <property type="entry name" value="P-loop_NTPase"/>
</dbReference>
<dbReference type="EMBL" id="CATVXE010000015">
    <property type="protein sequence ID" value="CAJ0689353.1"/>
    <property type="molecule type" value="Genomic_DNA"/>
</dbReference>
<dbReference type="SMART" id="SM01043">
    <property type="entry name" value="BTAD"/>
    <property type="match status" value="1"/>
</dbReference>
<evidence type="ECO:0000313" key="2">
    <source>
        <dbReference type="EMBL" id="CAJ0689353.1"/>
    </source>
</evidence>
<dbReference type="InterPro" id="IPR036388">
    <property type="entry name" value="WH-like_DNA-bd_sf"/>
</dbReference>
<gene>
    <name evidence="2" type="primary">malT</name>
    <name evidence="2" type="ORF">R77591_03402</name>
</gene>
<dbReference type="Gene3D" id="1.10.10.10">
    <property type="entry name" value="Winged helix-like DNA-binding domain superfamily/Winged helix DNA-binding domain"/>
    <property type="match status" value="1"/>
</dbReference>
<comment type="caution">
    <text evidence="2">The sequence shown here is derived from an EMBL/GenBank/DDBJ whole genome shotgun (WGS) entry which is preliminary data.</text>
</comment>
<proteinExistence type="predicted"/>
<feature type="domain" description="Bacterial transcriptional activator" evidence="1">
    <location>
        <begin position="913"/>
        <end position="1057"/>
    </location>
</feature>
<dbReference type="Pfam" id="PF25873">
    <property type="entry name" value="WHD_MalT"/>
    <property type="match status" value="1"/>
</dbReference>
<dbReference type="InterPro" id="IPR011990">
    <property type="entry name" value="TPR-like_helical_dom_sf"/>
</dbReference>
<evidence type="ECO:0000259" key="1">
    <source>
        <dbReference type="SMART" id="SM01043"/>
    </source>
</evidence>
<accession>A0AAD2AU60</accession>
<sequence length="1059" mass="117136">MPPDRTPTKYAKLSHPRLHEAVPRTRLFAQLDALRQSHAVVWVASPPGAGKTTLAASYLAARPSHSIWCQIDQGDADPASFFFFLSEAVRDTGPALPWLAPELSGNVTRFAHLFFRDFYARLPPGTVVVFDNIHEFDWSGSGELMEIAFSEVPEGVTVFALSRDAAPARLARLELNGRLATLGWSDLRLDADEARALMQRDDAASAHSAWLDKIDGWAAGIVMLREHLADHPGESTMPLLEGRDAVFRYFAGEILERMPRAWQQSLLSLSYLPGISASDAQQLTGAPDAADLLSQLFHHRLFVDRRGPAPYTYHFHALFREFLQYEAQRRLSADERAALLERAAAIADAQGRTEDAARLYREAAQYPQLASLLLRRASDMIGTGRGQTWREWLHWLPPAILEDEPWLWYWQGASLNHVDPALGRQFLMRAEQAFHAAGDVRARLLTIAAVIDGYTYEWAGFSALRHWAGVMLEDLAKLDAGTLDTLADLKIHSRLVLALFSTSSDSPVLAQSAARALKAIPLIDDRTEQLAAGTFLLDDLSARDAATARELIALLDHHAEDVAISPFHRIWWYRSASFRHQLDSQYHAAEKMIANARQLAAEFSLEHLLIHFHLRSAISLLGAGDLPAMAALLDTIRRSLLPARKVDWVYFRSIEACYLAQCGDVHAARRLAATAVELGEEAAVSPTTRCQLQISLACCHVQAGDYAAAEHWCAVAIASAQGHNQDYARNAHRFIRACALLLQQDEAQATAVLRELFAALRQPDATLSVTFASYPHLARPLFALALREGIETDYIRTIIARQRMAAPDRVTPGWPWPVAVRCLGKFECALNGSVVTATGKAQQRPLMLLKALLASGDAGKLQQSLAAELWPDASDPKAALNVTVHRLRKLLDNDEAIVVAGGKIVLAETRVWSDVVALLEVCRQCASLDDDAPAASVNRLASLLLDLYRGPFCDGEDDGWLFSARDRLRSRFLAAVEQVGQRLEHAAEWATAQRLYLRAQEAEPLAETLYRGLMRTAHAQHDPAAAFSAYRRCRDTLSIVLGRKPSAETEKLAASLDLK</sequence>
<dbReference type="AlphaFoldDB" id="A0AAD2AU60"/>
<dbReference type="Gene3D" id="1.25.40.10">
    <property type="entry name" value="Tetratricopeptide repeat domain"/>
    <property type="match status" value="1"/>
</dbReference>
<dbReference type="SUPFAM" id="SSF52540">
    <property type="entry name" value="P-loop containing nucleoside triphosphate hydrolases"/>
    <property type="match status" value="1"/>
</dbReference>
<dbReference type="SUPFAM" id="SSF48452">
    <property type="entry name" value="TPR-like"/>
    <property type="match status" value="1"/>
</dbReference>
<protein>
    <submittedName>
        <fullName evidence="2">HTH-type transcriptional regulator MalT</fullName>
    </submittedName>
</protein>